<gene>
    <name evidence="5" type="ORF">BCR33DRAFT_772066</name>
</gene>
<dbReference type="InterPro" id="IPR032675">
    <property type="entry name" value="LRR_dom_sf"/>
</dbReference>
<dbReference type="AlphaFoldDB" id="A0A1Y2B912"/>
<sequence>MTDLAPPAINIEVSSADGHSPAPSIGRGGLSPMHNGTSAMGSSQNLQMSALSLNQGQGGSKSPLVADAGDPLDMFAGMNAKERRMAQRRCIAEDKDWNLALVEKLSELCLRVIVTNFEKCHKFLNGIPTKHRERVLSSISVNLPLAIAANLIPDESYWKRRATAHFKNCDPSNASVNRAIGNGIGGFGGGLMGIAPLVGPTKGAPVQNDIPKIGLAEYPVKSLEDIWMGFGAASAPETSAAPNIAPAATADSLGIGSLSRQLSGLDQNAIRQSTINQTSTGEKPSSKGEKYIKPNAVDAGRWKTLFFELHIQNLVEAMSPKKIGGLEEIAELQRELRFAAPFLRRLDIRQLKPTEPLEGEVVKSTDPPSDHMDVTLLVGELVYLRDLKIYYGVRDCGINFSWKLFGMTLNDCLNLCNAIKLTSSLETLVIQASGIDDDRARLISSALLENKTIKKLDLSHNKIGDSGARGIAKVLASPTCLLTHLDISNNQIKQEGAHSIGKALQINLTLIHLNLRMNRLGDAGGADFCMCLAKTVALSPNYKPPPPPAPMPIIEGELPVIKKVPSPFVPSNLCSLDMASNALGMETVQALCVLLKKGGKNLKYLDFSCNKLGDGTPKTPGGSVLPGGKPQAGARPEKEQDLAGKMLFEAVSQNKYITHFDIRVTELSNEHMIAIKGIIAENCAQ</sequence>
<dbReference type="Gene3D" id="3.80.10.10">
    <property type="entry name" value="Ribonuclease Inhibitor"/>
    <property type="match status" value="3"/>
</dbReference>
<dbReference type="Proteomes" id="UP000193642">
    <property type="component" value="Unassembled WGS sequence"/>
</dbReference>
<accession>A0A1Y2B912</accession>
<evidence type="ECO:0000313" key="6">
    <source>
        <dbReference type="Proteomes" id="UP000193642"/>
    </source>
</evidence>
<evidence type="ECO:0000256" key="4">
    <source>
        <dbReference type="SAM" id="MobiDB-lite"/>
    </source>
</evidence>
<dbReference type="EMBL" id="MCGO01000080">
    <property type="protein sequence ID" value="ORY30967.1"/>
    <property type="molecule type" value="Genomic_DNA"/>
</dbReference>
<protein>
    <recommendedName>
        <fullName evidence="7">RNI-like protein</fullName>
    </recommendedName>
</protein>
<comment type="subcellular location">
    <subcellularLocation>
        <location evidence="1">Cytoplasm</location>
        <location evidence="1">Cytoskeleton</location>
    </subcellularLocation>
</comment>
<dbReference type="SMART" id="SM00368">
    <property type="entry name" value="LRR_RI"/>
    <property type="match status" value="5"/>
</dbReference>
<dbReference type="PANTHER" id="PTHR24107:SF2">
    <property type="entry name" value="NLR FAMILY CARD DOMAIN CONTAINING 3"/>
    <property type="match status" value="1"/>
</dbReference>
<organism evidence="5 6">
    <name type="scientific">Rhizoclosmatium globosum</name>
    <dbReference type="NCBI Taxonomy" id="329046"/>
    <lineage>
        <taxon>Eukaryota</taxon>
        <taxon>Fungi</taxon>
        <taxon>Fungi incertae sedis</taxon>
        <taxon>Chytridiomycota</taxon>
        <taxon>Chytridiomycota incertae sedis</taxon>
        <taxon>Chytridiomycetes</taxon>
        <taxon>Chytridiales</taxon>
        <taxon>Chytriomycetaceae</taxon>
        <taxon>Rhizoclosmatium</taxon>
    </lineage>
</organism>
<comment type="caution">
    <text evidence="5">The sequence shown here is derived from an EMBL/GenBank/DDBJ whole genome shotgun (WGS) entry which is preliminary data.</text>
</comment>
<evidence type="ECO:0000313" key="5">
    <source>
        <dbReference type="EMBL" id="ORY30967.1"/>
    </source>
</evidence>
<keyword evidence="3" id="KW-0206">Cytoskeleton</keyword>
<feature type="compositionally biased region" description="Polar residues" evidence="4">
    <location>
        <begin position="271"/>
        <end position="283"/>
    </location>
</feature>
<evidence type="ECO:0000256" key="3">
    <source>
        <dbReference type="ARBA" id="ARBA00023212"/>
    </source>
</evidence>
<evidence type="ECO:0000256" key="1">
    <source>
        <dbReference type="ARBA" id="ARBA00004245"/>
    </source>
</evidence>
<dbReference type="GO" id="GO:0005856">
    <property type="term" value="C:cytoskeleton"/>
    <property type="evidence" value="ECO:0007669"/>
    <property type="project" value="UniProtKB-SubCell"/>
</dbReference>
<name>A0A1Y2B912_9FUNG</name>
<proteinExistence type="predicted"/>
<dbReference type="InterPro" id="IPR001611">
    <property type="entry name" value="Leu-rich_rpt"/>
</dbReference>
<dbReference type="STRING" id="329046.A0A1Y2B912"/>
<keyword evidence="6" id="KW-1185">Reference proteome</keyword>
<feature type="region of interest" description="Disordered" evidence="4">
    <location>
        <begin position="1"/>
        <end position="42"/>
    </location>
</feature>
<reference evidence="5 6" key="1">
    <citation type="submission" date="2016-07" db="EMBL/GenBank/DDBJ databases">
        <title>Pervasive Adenine N6-methylation of Active Genes in Fungi.</title>
        <authorList>
            <consortium name="DOE Joint Genome Institute"/>
            <person name="Mondo S.J."/>
            <person name="Dannebaum R.O."/>
            <person name="Kuo R.C."/>
            <person name="Labutti K."/>
            <person name="Haridas S."/>
            <person name="Kuo A."/>
            <person name="Salamov A."/>
            <person name="Ahrendt S.R."/>
            <person name="Lipzen A."/>
            <person name="Sullivan W."/>
            <person name="Andreopoulos W.B."/>
            <person name="Clum A."/>
            <person name="Lindquist E."/>
            <person name="Daum C."/>
            <person name="Ramamoorthy G.K."/>
            <person name="Gryganskyi A."/>
            <person name="Culley D."/>
            <person name="Magnuson J.K."/>
            <person name="James T.Y."/>
            <person name="O'Malley M.A."/>
            <person name="Stajich J.E."/>
            <person name="Spatafora J.W."/>
            <person name="Visel A."/>
            <person name="Grigoriev I.V."/>
        </authorList>
    </citation>
    <scope>NUCLEOTIDE SEQUENCE [LARGE SCALE GENOMIC DNA]</scope>
    <source>
        <strain evidence="5 6">JEL800</strain>
    </source>
</reference>
<evidence type="ECO:0000256" key="2">
    <source>
        <dbReference type="ARBA" id="ARBA00022490"/>
    </source>
</evidence>
<dbReference type="PANTHER" id="PTHR24107">
    <property type="entry name" value="YNEIN REGULATORY COMPLEX SUBUNIT 5"/>
    <property type="match status" value="1"/>
</dbReference>
<evidence type="ECO:0008006" key="7">
    <source>
        <dbReference type="Google" id="ProtNLM"/>
    </source>
</evidence>
<dbReference type="InterPro" id="IPR052410">
    <property type="entry name" value="DRC5"/>
</dbReference>
<dbReference type="OrthoDB" id="120976at2759"/>
<dbReference type="SUPFAM" id="SSF52047">
    <property type="entry name" value="RNI-like"/>
    <property type="match status" value="1"/>
</dbReference>
<feature type="region of interest" description="Disordered" evidence="4">
    <location>
        <begin position="271"/>
        <end position="291"/>
    </location>
</feature>
<dbReference type="Pfam" id="PF13516">
    <property type="entry name" value="LRR_6"/>
    <property type="match status" value="4"/>
</dbReference>
<keyword evidence="2" id="KW-0963">Cytoplasm</keyword>